<evidence type="ECO:0000256" key="5">
    <source>
        <dbReference type="SAM" id="Phobius"/>
    </source>
</evidence>
<gene>
    <name evidence="6" type="ORF">N7E81_03590</name>
</gene>
<feature type="transmembrane region" description="Helical" evidence="5">
    <location>
        <begin position="229"/>
        <end position="247"/>
    </location>
</feature>
<dbReference type="Proteomes" id="UP001062165">
    <property type="component" value="Chromosome"/>
</dbReference>
<evidence type="ECO:0000256" key="4">
    <source>
        <dbReference type="ARBA" id="ARBA00023136"/>
    </source>
</evidence>
<accession>A0ABY6D1Z7</accession>
<name>A0ABY6D1Z7_9BACT</name>
<keyword evidence="4 5" id="KW-0472">Membrane</keyword>
<feature type="transmembrane region" description="Helical" evidence="5">
    <location>
        <begin position="199"/>
        <end position="223"/>
    </location>
</feature>
<feature type="transmembrane region" description="Helical" evidence="5">
    <location>
        <begin position="33"/>
        <end position="50"/>
    </location>
</feature>
<sequence length="287" mass="33520">MKKSTFLHLRFPFSFYLLPVFIFGVAILHPTNWGRLGLVFFILHFLLYPASNGYNSYFDRDEGSIGGLEHPPATTKDLYKWALILDALALMLGWLVDWKFSVMLLMYGLASKAYSHPLVRLKRRPIWGWLAVGFFQGYFTFLMTVYGVAEIELFGLLSWTWQCPAMLSTLLLLGSYPMTQIYQHGEDQQRGDITLSLRLGVKGTFYFTGLFFLISSLGFFFYFKETFTIQIGGYFMVLLLPVCVYFLSWFMKVWKDESQADFRHTMRLNFISAFMLNLFFLILLWLT</sequence>
<evidence type="ECO:0000313" key="7">
    <source>
        <dbReference type="Proteomes" id="UP001062165"/>
    </source>
</evidence>
<evidence type="ECO:0000256" key="3">
    <source>
        <dbReference type="ARBA" id="ARBA00022989"/>
    </source>
</evidence>
<dbReference type="RefSeq" id="WP_263051912.1">
    <property type="nucleotide sequence ID" value="NZ_CP106735.1"/>
</dbReference>
<keyword evidence="3 5" id="KW-1133">Transmembrane helix</keyword>
<keyword evidence="7" id="KW-1185">Reference proteome</keyword>
<comment type="subcellular location">
    <subcellularLocation>
        <location evidence="1">Membrane</location>
        <topology evidence="1">Multi-pass membrane protein</topology>
    </subcellularLocation>
</comment>
<feature type="transmembrane region" description="Helical" evidence="5">
    <location>
        <begin position="7"/>
        <end position="27"/>
    </location>
</feature>
<dbReference type="InterPro" id="IPR000537">
    <property type="entry name" value="UbiA_prenyltransferase"/>
</dbReference>
<feature type="transmembrane region" description="Helical" evidence="5">
    <location>
        <begin position="268"/>
        <end position="286"/>
    </location>
</feature>
<proteinExistence type="predicted"/>
<evidence type="ECO:0000256" key="1">
    <source>
        <dbReference type="ARBA" id="ARBA00004141"/>
    </source>
</evidence>
<protein>
    <submittedName>
        <fullName evidence="6">UbiA family prenyltransferase</fullName>
    </submittedName>
</protein>
<feature type="transmembrane region" description="Helical" evidence="5">
    <location>
        <begin position="159"/>
        <end position="178"/>
    </location>
</feature>
<dbReference type="Pfam" id="PF01040">
    <property type="entry name" value="UbiA"/>
    <property type="match status" value="1"/>
</dbReference>
<organism evidence="6 7">
    <name type="scientific">Reichenbachiella carrageenanivorans</name>
    <dbReference type="NCBI Taxonomy" id="2979869"/>
    <lineage>
        <taxon>Bacteria</taxon>
        <taxon>Pseudomonadati</taxon>
        <taxon>Bacteroidota</taxon>
        <taxon>Cytophagia</taxon>
        <taxon>Cytophagales</taxon>
        <taxon>Reichenbachiellaceae</taxon>
        <taxon>Reichenbachiella</taxon>
    </lineage>
</organism>
<reference evidence="6" key="1">
    <citation type="submission" date="2022-10" db="EMBL/GenBank/DDBJ databases">
        <title>Comparative genomics and taxonomic characterization of three novel marine species of genus Reichenbachiella exhibiting antioxidant and polysaccharide degradation activities.</title>
        <authorList>
            <person name="Muhammad N."/>
            <person name="Lee Y.-J."/>
            <person name="Ko J."/>
            <person name="Kim S.-G."/>
        </authorList>
    </citation>
    <scope>NUCLEOTIDE SEQUENCE</scope>
    <source>
        <strain evidence="6">Wsw4-B4</strain>
    </source>
</reference>
<dbReference type="EMBL" id="CP106735">
    <property type="protein sequence ID" value="UXX80182.1"/>
    <property type="molecule type" value="Genomic_DNA"/>
</dbReference>
<feature type="transmembrane region" description="Helical" evidence="5">
    <location>
        <begin position="78"/>
        <end position="96"/>
    </location>
</feature>
<keyword evidence="2 5" id="KW-0812">Transmembrane</keyword>
<evidence type="ECO:0000256" key="2">
    <source>
        <dbReference type="ARBA" id="ARBA00022692"/>
    </source>
</evidence>
<feature type="transmembrane region" description="Helical" evidence="5">
    <location>
        <begin position="126"/>
        <end position="147"/>
    </location>
</feature>
<evidence type="ECO:0000313" key="6">
    <source>
        <dbReference type="EMBL" id="UXX80182.1"/>
    </source>
</evidence>